<organism evidence="6 7">
    <name type="scientific">Ascobolus immersus RN42</name>
    <dbReference type="NCBI Taxonomy" id="1160509"/>
    <lineage>
        <taxon>Eukaryota</taxon>
        <taxon>Fungi</taxon>
        <taxon>Dikarya</taxon>
        <taxon>Ascomycota</taxon>
        <taxon>Pezizomycotina</taxon>
        <taxon>Pezizomycetes</taxon>
        <taxon>Pezizales</taxon>
        <taxon>Ascobolaceae</taxon>
        <taxon>Ascobolus</taxon>
    </lineage>
</organism>
<dbReference type="Proteomes" id="UP000275078">
    <property type="component" value="Unassembled WGS sequence"/>
</dbReference>
<gene>
    <name evidence="6" type="ORF">BJ508DRAFT_303333</name>
</gene>
<evidence type="ECO:0000313" key="6">
    <source>
        <dbReference type="EMBL" id="RPA84942.1"/>
    </source>
</evidence>
<reference evidence="6 7" key="1">
    <citation type="journal article" date="2018" name="Nat. Ecol. Evol.">
        <title>Pezizomycetes genomes reveal the molecular basis of ectomycorrhizal truffle lifestyle.</title>
        <authorList>
            <person name="Murat C."/>
            <person name="Payen T."/>
            <person name="Noel B."/>
            <person name="Kuo A."/>
            <person name="Morin E."/>
            <person name="Chen J."/>
            <person name="Kohler A."/>
            <person name="Krizsan K."/>
            <person name="Balestrini R."/>
            <person name="Da Silva C."/>
            <person name="Montanini B."/>
            <person name="Hainaut M."/>
            <person name="Levati E."/>
            <person name="Barry K.W."/>
            <person name="Belfiori B."/>
            <person name="Cichocki N."/>
            <person name="Clum A."/>
            <person name="Dockter R.B."/>
            <person name="Fauchery L."/>
            <person name="Guy J."/>
            <person name="Iotti M."/>
            <person name="Le Tacon F."/>
            <person name="Lindquist E.A."/>
            <person name="Lipzen A."/>
            <person name="Malagnac F."/>
            <person name="Mello A."/>
            <person name="Molinier V."/>
            <person name="Miyauchi S."/>
            <person name="Poulain J."/>
            <person name="Riccioni C."/>
            <person name="Rubini A."/>
            <person name="Sitrit Y."/>
            <person name="Splivallo R."/>
            <person name="Traeger S."/>
            <person name="Wang M."/>
            <person name="Zifcakova L."/>
            <person name="Wipf D."/>
            <person name="Zambonelli A."/>
            <person name="Paolocci F."/>
            <person name="Nowrousian M."/>
            <person name="Ottonello S."/>
            <person name="Baldrian P."/>
            <person name="Spatafora J.W."/>
            <person name="Henrissat B."/>
            <person name="Nagy L.G."/>
            <person name="Aury J.M."/>
            <person name="Wincker P."/>
            <person name="Grigoriev I.V."/>
            <person name="Bonfante P."/>
            <person name="Martin F.M."/>
        </authorList>
    </citation>
    <scope>NUCLEOTIDE SEQUENCE [LARGE SCALE GENOMIC DNA]</scope>
    <source>
        <strain evidence="6 7">RN42</strain>
    </source>
</reference>
<keyword evidence="4" id="KW-0539">Nucleus</keyword>
<dbReference type="GO" id="GO:0005730">
    <property type="term" value="C:nucleolus"/>
    <property type="evidence" value="ECO:0007669"/>
    <property type="project" value="UniProtKB-SubCell"/>
</dbReference>
<dbReference type="OrthoDB" id="5429132at2759"/>
<feature type="compositionally biased region" description="Low complexity" evidence="5">
    <location>
        <begin position="12"/>
        <end position="22"/>
    </location>
</feature>
<dbReference type="GO" id="GO:0030686">
    <property type="term" value="C:90S preribosome"/>
    <property type="evidence" value="ECO:0007669"/>
    <property type="project" value="InterPro"/>
</dbReference>
<comment type="similarity">
    <text evidence="2">Belongs to the SLX9 family.</text>
</comment>
<comment type="subcellular location">
    <subcellularLocation>
        <location evidence="1">Nucleus</location>
        <location evidence="1">Nucleolus</location>
    </subcellularLocation>
</comment>
<dbReference type="GO" id="GO:0000462">
    <property type="term" value="P:maturation of SSU-rRNA from tricistronic rRNA transcript (SSU-rRNA, 5.8S rRNA, LSU-rRNA)"/>
    <property type="evidence" value="ECO:0007669"/>
    <property type="project" value="InterPro"/>
</dbReference>
<protein>
    <recommendedName>
        <fullName evidence="3">Ribosome biogenesis protein SLX9</fullName>
    </recommendedName>
</protein>
<sequence length="195" mass="21509">MAPSTKRKTARSKAAAAPARPSITEDDAATTALPTHIIQPTKKAKREAKRVGFLSKVAKKTPTHMKNINRRKNRAARDNLKTTLESLADALPEFGEEESTMVSASSKDALAQIRAKKSIKSQPGAMKKKEKVVKEEIKRFNQNLGAITTGEQAGGLKPWQALRNFIGQTLEQKEEFKVQAKEEAKAKENTMEVDI</sequence>
<evidence type="ECO:0000256" key="4">
    <source>
        <dbReference type="ARBA" id="ARBA00023242"/>
    </source>
</evidence>
<evidence type="ECO:0000256" key="5">
    <source>
        <dbReference type="SAM" id="MobiDB-lite"/>
    </source>
</evidence>
<accession>A0A3N4IFK7</accession>
<dbReference type="InterPro" id="IPR028160">
    <property type="entry name" value="Slx9-like"/>
</dbReference>
<name>A0A3N4IFK7_ASCIM</name>
<proteinExistence type="inferred from homology"/>
<feature type="region of interest" description="Disordered" evidence="5">
    <location>
        <begin position="1"/>
        <end position="59"/>
    </location>
</feature>
<feature type="compositionally biased region" description="Basic residues" evidence="5">
    <location>
        <begin position="1"/>
        <end position="11"/>
    </location>
</feature>
<evidence type="ECO:0000256" key="3">
    <source>
        <dbReference type="ARBA" id="ARBA00021321"/>
    </source>
</evidence>
<evidence type="ECO:0000313" key="7">
    <source>
        <dbReference type="Proteomes" id="UP000275078"/>
    </source>
</evidence>
<evidence type="ECO:0000256" key="1">
    <source>
        <dbReference type="ARBA" id="ARBA00004604"/>
    </source>
</evidence>
<dbReference type="Pfam" id="PF15341">
    <property type="entry name" value="SLX9"/>
    <property type="match status" value="1"/>
</dbReference>
<dbReference type="EMBL" id="ML119656">
    <property type="protein sequence ID" value="RPA84942.1"/>
    <property type="molecule type" value="Genomic_DNA"/>
</dbReference>
<dbReference type="GO" id="GO:0030688">
    <property type="term" value="C:preribosome, small subunit precursor"/>
    <property type="evidence" value="ECO:0007669"/>
    <property type="project" value="InterPro"/>
</dbReference>
<dbReference type="AlphaFoldDB" id="A0A3N4IFK7"/>
<evidence type="ECO:0000256" key="2">
    <source>
        <dbReference type="ARBA" id="ARBA00011022"/>
    </source>
</evidence>
<keyword evidence="7" id="KW-1185">Reference proteome</keyword>